<feature type="region of interest" description="Disordered" evidence="1">
    <location>
        <begin position="307"/>
        <end position="362"/>
    </location>
</feature>
<accession>A0A9V1EWC5</accession>
<organism evidence="2 3">
    <name type="scientific">Panthera pardus</name>
    <name type="common">Leopard</name>
    <name type="synonym">Felis pardus</name>
    <dbReference type="NCBI Taxonomy" id="9691"/>
    <lineage>
        <taxon>Eukaryota</taxon>
        <taxon>Metazoa</taxon>
        <taxon>Chordata</taxon>
        <taxon>Craniata</taxon>
        <taxon>Vertebrata</taxon>
        <taxon>Euteleostomi</taxon>
        <taxon>Mammalia</taxon>
        <taxon>Eutheria</taxon>
        <taxon>Laurasiatheria</taxon>
        <taxon>Carnivora</taxon>
        <taxon>Feliformia</taxon>
        <taxon>Felidae</taxon>
        <taxon>Pantherinae</taxon>
        <taxon>Panthera</taxon>
    </lineage>
</organism>
<dbReference type="KEGG" id="ppad:109258122"/>
<dbReference type="AlphaFoldDB" id="A0A9V1EWC5"/>
<feature type="compositionally biased region" description="Low complexity" evidence="1">
    <location>
        <begin position="189"/>
        <end position="213"/>
    </location>
</feature>
<keyword evidence="2" id="KW-1185">Reference proteome</keyword>
<sequence>MFSCCVPVFRGCWLRGAPGRDAPRPWRQCRSCTGRLRSLARREPKKSTDEIGRRLSESRFTCPTEVCVCPVAQEGHPGPGERVAARRSPEAGPGDGLGGPPSPPGPFHRVLAQRSWDQDPEPPEPEPEESGAGAEAGAAPEPDPTASGASAALQAGAVSGATPAGAREPASDLGPVQGRQAPEQSQLGPASAPAASTVPAPAPNTVPATALLPAPAPTPATDIKSHLEGCPRVPQGTGFRKPLLGPCLLSPFREHSALFAEEVATIQDVSRSHVKEGPSGYPRSRVAGWPRLAGEEVPVGQDRALRQSGGSQVLPEGQVDSGALRRHHRDSSACNGVPIPVPSSAKDHGSIARGPQMAEVML</sequence>
<feature type="compositionally biased region" description="Acidic residues" evidence="1">
    <location>
        <begin position="118"/>
        <end position="129"/>
    </location>
</feature>
<proteinExistence type="predicted"/>
<evidence type="ECO:0000313" key="2">
    <source>
        <dbReference type="Proteomes" id="UP001165780"/>
    </source>
</evidence>
<dbReference type="Proteomes" id="UP001165780">
    <property type="component" value="Unplaced"/>
</dbReference>
<evidence type="ECO:0000256" key="1">
    <source>
        <dbReference type="SAM" id="MobiDB-lite"/>
    </source>
</evidence>
<feature type="compositionally biased region" description="Low complexity" evidence="1">
    <location>
        <begin position="130"/>
        <end position="161"/>
    </location>
</feature>
<reference evidence="3" key="1">
    <citation type="submission" date="2025-08" db="UniProtKB">
        <authorList>
            <consortium name="RefSeq"/>
        </authorList>
    </citation>
    <scope>IDENTIFICATION</scope>
    <source>
        <tissue evidence="3">Whole blood</tissue>
    </source>
</reference>
<protein>
    <submittedName>
        <fullName evidence="3">Translation initiation factor IF-2-like</fullName>
    </submittedName>
</protein>
<dbReference type="GeneID" id="109258122"/>
<evidence type="ECO:0000313" key="3">
    <source>
        <dbReference type="RefSeq" id="XP_019290257.2"/>
    </source>
</evidence>
<gene>
    <name evidence="3" type="primary">LOC109258122</name>
</gene>
<dbReference type="RefSeq" id="XP_019290257.2">
    <property type="nucleotide sequence ID" value="XM_019434712.2"/>
</dbReference>
<feature type="region of interest" description="Disordered" evidence="1">
    <location>
        <begin position="71"/>
        <end position="231"/>
    </location>
</feature>
<name>A0A9V1EWC5_PANPR</name>